<evidence type="ECO:0000259" key="3">
    <source>
        <dbReference type="PROSITE" id="PS50853"/>
    </source>
</evidence>
<dbReference type="SUPFAM" id="SSF49373">
    <property type="entry name" value="Invasin/intimin cell-adhesion fragments"/>
    <property type="match status" value="1"/>
</dbReference>
<sequence length="1653" mass="185926">MKKKLSTRIFSIFLAVLMAVSIIPAGAITAQAAVSHSQAEAVEWAKWRVKSPVDYDGSYGVQCVDLTKAYYAYLGCTPVRGNANEYAWNSIPSGWSRIKYYSGFVAQPGDIAVWTYASSKYGHVAIVLSADSSKMYVAEQNGSTHSGREWSYSYSYGTFYGVIRPNFPSAQPSKPAIPDKPTITGISATDIAVGKSVTITWNESPRATSYNIAIRGADTRDIAVGGSSRSCTFTLNKLGVHSIYVEAKNESGTSPNNNYKTCTTHNPVTVKFVDYDDTLLKTQTVDYGSSATAPVSPERKGYTFQGWSDSFYNVTSDKTVKATYKINTYTVNFYDRNGNLLKSEKVDYGNDATPPTNTNNPTGYEFHGWDSENYKNVYTDATNKTININGIYAWFNDDLPIVCNITSASRQPDGYYVYFDLTNYDKAITRGRAVVSLKTASGKLVDMTESAAFSIPVDSTKKGMEVFIPCDFAATSVEVIIVDSYSSGVPISEVVSSSIDQGLMWSEWSETKPDAGNTDLEIESRIEYRYRDKETSTGNTKTKDGWIYDGTYSAQVGNWSGWQDSAISAYSNESVRREVSTQSVTTYSSYPQYNYYRYAANYSGGYSSEGWQYDKQNAYFYTFDSELGYGGTSSRGTPWYKWYYNGSNYCAVYRCGTGYNTGGTFITYKQVASGTKTQYRYRDTNYTYNFYRWKDWSDWTTDEVTATSNREVDTRTTYRYKSVSAGTEDDSGKEYTISNKVSAEFAGKQITLYVYGYTGASDYTNEYIGQSVVGEDGSYSFTFKLREEPTAKTGDFTVAIGLEGTTNLTVIDTIEAPKPTYKVNFYDWDGTVISSQTVNDGEDAVLPENPEKEGYDFIGWDKSVANIKEDTDFFADFKKKEYTVVFIDWQNQLVEVQTFEHGDILTPPEYEEIEGYTFEGWDQILDGNSTVTQDMVVTALYEINTYTVKFYDFDNNVISTQTLEYGETAQAPESVEESSDGKQFAGWFNPDEYQNVDHDAAIYPTYYFEETTPNPSANLSTGEYDDEIQLELSCEDENAVIFYYVDGDESTEAIYTEPVTIDKTSSVTFYATSLGKNDSEKQTNYYCINSSDKPSDWMLYSDLPQDVTENQDDYILESETGYRFKDITSTSDKSKIDELIGNGWTLENTTYTDYTEWQDEPIDVDNSLLGFEVDTRETDDNTVTRYQYSHYSYVDGDGVTQYSPKEVEGYDCKYEEIILDSRLTIAGFLEDNTSYYNHDGQRWFTQVRVPGVKTQYRSRYQVAEYYKWTSWGINAPTIDESREYETDTVYRYANKNYHIITVYSEFGEFPIVVFVQNSCQFDDSVLFSKGYNLEGLYYNEEFTEKFDVSSPVTESVTLYAKYTPKTYTVTFQMQDGTELDVQKVEYLSDATPPATDAVPGYVFGGWDKDFSCITEDTVITGTYFKESEYARISLDRSKAQLYQGSSLTLIPTITPSNLSDEPVEWSSSDPGIASVDDTGRVTAVSAGTATITVKVLKTRETATCEVTVDPDKNNFIILKSDSSLNYDELGYLRRIDLNTTVDEIKDQFTNDKLHFYDINGNVLDDTDLIGTGTQIKLFNGDEVVDTKTVVITGDMTGDGLINNRDVAMMNKTLIGTVEAEEYQMLAIDVNGDGSVNNRDAAMVARYLVGKDSF</sequence>
<dbReference type="InterPro" id="IPR042229">
    <property type="entry name" value="Listeria/Bacterioides_rpt_sf"/>
</dbReference>
<comment type="subcellular location">
    <subcellularLocation>
        <location evidence="1">Cell envelope</location>
    </subcellularLocation>
</comment>
<dbReference type="Gene3D" id="3.90.1720.10">
    <property type="entry name" value="endopeptidase domain like (from Nostoc punctiforme)"/>
    <property type="match status" value="1"/>
</dbReference>
<feature type="signal peptide" evidence="2">
    <location>
        <begin position="1"/>
        <end position="32"/>
    </location>
</feature>
<feature type="domain" description="Fibronectin type-III" evidence="3">
    <location>
        <begin position="177"/>
        <end position="267"/>
    </location>
</feature>
<dbReference type="InterPro" id="IPR002105">
    <property type="entry name" value="Dockerin_1_rpt"/>
</dbReference>
<feature type="domain" description="Dockerin" evidence="5">
    <location>
        <begin position="1588"/>
        <end position="1653"/>
    </location>
</feature>
<name>A0A9D2MHU7_9FIRM</name>
<reference evidence="6" key="2">
    <citation type="submission" date="2021-04" db="EMBL/GenBank/DDBJ databases">
        <authorList>
            <person name="Gilroy R."/>
        </authorList>
    </citation>
    <scope>NUCLEOTIDE SEQUENCE</scope>
    <source>
        <strain evidence="6">CHK188-16595</strain>
    </source>
</reference>
<feature type="chain" id="PRO_5038825018" evidence="2">
    <location>
        <begin position="33"/>
        <end position="1653"/>
    </location>
</feature>
<dbReference type="PROSITE" id="PS50853">
    <property type="entry name" value="FN3"/>
    <property type="match status" value="1"/>
</dbReference>
<dbReference type="PROSITE" id="PS50911">
    <property type="entry name" value="CHAP"/>
    <property type="match status" value="1"/>
</dbReference>
<dbReference type="Gene3D" id="2.60.40.1080">
    <property type="match status" value="1"/>
</dbReference>
<feature type="domain" description="Peptidase C51" evidence="4">
    <location>
        <begin position="38"/>
        <end position="156"/>
    </location>
</feature>
<dbReference type="GO" id="GO:0030313">
    <property type="term" value="C:cell envelope"/>
    <property type="evidence" value="ECO:0007669"/>
    <property type="project" value="UniProtKB-SubCell"/>
</dbReference>
<reference evidence="6" key="1">
    <citation type="journal article" date="2021" name="PeerJ">
        <title>Extensive microbial diversity within the chicken gut microbiome revealed by metagenomics and culture.</title>
        <authorList>
            <person name="Gilroy R."/>
            <person name="Ravi A."/>
            <person name="Getino M."/>
            <person name="Pursley I."/>
            <person name="Horton D.L."/>
            <person name="Alikhan N.F."/>
            <person name="Baker D."/>
            <person name="Gharbi K."/>
            <person name="Hall N."/>
            <person name="Watson M."/>
            <person name="Adriaenssens E.M."/>
            <person name="Foster-Nyarko E."/>
            <person name="Jarju S."/>
            <person name="Secka A."/>
            <person name="Antonio M."/>
            <person name="Oren A."/>
            <person name="Chaudhuri R.R."/>
            <person name="La Ragione R."/>
            <person name="Hildebrand F."/>
            <person name="Pallen M.J."/>
        </authorList>
    </citation>
    <scope>NUCLEOTIDE SEQUENCE</scope>
    <source>
        <strain evidence="6">CHK188-16595</strain>
    </source>
</reference>
<comment type="caution">
    <text evidence="6">The sequence shown here is derived from an EMBL/GenBank/DDBJ whole genome shotgun (WGS) entry which is preliminary data.</text>
</comment>
<dbReference type="Pfam" id="PF02368">
    <property type="entry name" value="Big_2"/>
    <property type="match status" value="1"/>
</dbReference>
<dbReference type="Proteomes" id="UP000823877">
    <property type="component" value="Unassembled WGS sequence"/>
</dbReference>
<dbReference type="GO" id="GO:0000272">
    <property type="term" value="P:polysaccharide catabolic process"/>
    <property type="evidence" value="ECO:0007669"/>
    <property type="project" value="InterPro"/>
</dbReference>
<protein>
    <submittedName>
        <fullName evidence="6">InlB B-repeat-containing protein</fullName>
    </submittedName>
</protein>
<dbReference type="EMBL" id="DWXN01000002">
    <property type="protein sequence ID" value="HJB74304.1"/>
    <property type="molecule type" value="Genomic_DNA"/>
</dbReference>
<dbReference type="InterPro" id="IPR036439">
    <property type="entry name" value="Dockerin_dom_sf"/>
</dbReference>
<proteinExistence type="predicted"/>
<dbReference type="Pfam" id="PF09479">
    <property type="entry name" value="Flg_new"/>
    <property type="match status" value="7"/>
</dbReference>
<evidence type="ECO:0000256" key="1">
    <source>
        <dbReference type="ARBA" id="ARBA00004196"/>
    </source>
</evidence>
<dbReference type="GO" id="GO:0004553">
    <property type="term" value="F:hydrolase activity, hydrolyzing O-glycosyl compounds"/>
    <property type="evidence" value="ECO:0007669"/>
    <property type="project" value="InterPro"/>
</dbReference>
<keyword evidence="2" id="KW-0732">Signal</keyword>
<dbReference type="Pfam" id="PF13290">
    <property type="entry name" value="CHB_HEX_C_1"/>
    <property type="match status" value="1"/>
</dbReference>
<dbReference type="Pfam" id="PF05257">
    <property type="entry name" value="CHAP"/>
    <property type="match status" value="1"/>
</dbReference>
<dbReference type="Gene3D" id="1.10.1330.10">
    <property type="entry name" value="Dockerin domain"/>
    <property type="match status" value="1"/>
</dbReference>
<dbReference type="InterPro" id="IPR008964">
    <property type="entry name" value="Invasin/intimin_cell_adhesion"/>
</dbReference>
<evidence type="ECO:0000313" key="7">
    <source>
        <dbReference type="Proteomes" id="UP000823877"/>
    </source>
</evidence>
<evidence type="ECO:0000256" key="2">
    <source>
        <dbReference type="SAM" id="SignalP"/>
    </source>
</evidence>
<accession>A0A9D2MHU7</accession>
<dbReference type="InterPro" id="IPR038765">
    <property type="entry name" value="Papain-like_cys_pep_sf"/>
</dbReference>
<dbReference type="InterPro" id="IPR016134">
    <property type="entry name" value="Dockerin_dom"/>
</dbReference>
<dbReference type="SUPFAM" id="SSF63446">
    <property type="entry name" value="Type I dockerin domain"/>
    <property type="match status" value="1"/>
</dbReference>
<evidence type="ECO:0000313" key="6">
    <source>
        <dbReference type="EMBL" id="HJB74304.1"/>
    </source>
</evidence>
<dbReference type="CDD" id="cd14256">
    <property type="entry name" value="Dockerin_I"/>
    <property type="match status" value="1"/>
</dbReference>
<organism evidence="6 7">
    <name type="scientific">Candidatus Eubacterium faecale</name>
    <dbReference type="NCBI Taxonomy" id="2838568"/>
    <lineage>
        <taxon>Bacteria</taxon>
        <taxon>Bacillati</taxon>
        <taxon>Bacillota</taxon>
        <taxon>Clostridia</taxon>
        <taxon>Eubacteriales</taxon>
        <taxon>Eubacteriaceae</taxon>
        <taxon>Eubacterium</taxon>
    </lineage>
</organism>
<dbReference type="Gene3D" id="2.60.40.4270">
    <property type="entry name" value="Listeria-Bacteroides repeat domain"/>
    <property type="match status" value="3"/>
</dbReference>
<dbReference type="InterPro" id="IPR013378">
    <property type="entry name" value="InlB-like_B-rpt"/>
</dbReference>
<gene>
    <name evidence="6" type="ORF">IAA37_01335</name>
</gene>
<dbReference type="PROSITE" id="PS51766">
    <property type="entry name" value="DOCKERIN"/>
    <property type="match status" value="1"/>
</dbReference>
<dbReference type="InterPro" id="IPR003343">
    <property type="entry name" value="Big_2"/>
</dbReference>
<dbReference type="SMART" id="SM00635">
    <property type="entry name" value="BID_2"/>
    <property type="match status" value="1"/>
</dbReference>
<evidence type="ECO:0000259" key="4">
    <source>
        <dbReference type="PROSITE" id="PS50911"/>
    </source>
</evidence>
<dbReference type="InterPro" id="IPR003961">
    <property type="entry name" value="FN3_dom"/>
</dbReference>
<dbReference type="SUPFAM" id="SSF54001">
    <property type="entry name" value="Cysteine proteinases"/>
    <property type="match status" value="1"/>
</dbReference>
<dbReference type="Pfam" id="PF00404">
    <property type="entry name" value="Dockerin_1"/>
    <property type="match status" value="1"/>
</dbReference>
<evidence type="ECO:0000259" key="5">
    <source>
        <dbReference type="PROSITE" id="PS51766"/>
    </source>
</evidence>
<dbReference type="InterPro" id="IPR007921">
    <property type="entry name" value="CHAP_dom"/>
</dbReference>
<dbReference type="InterPro" id="IPR059177">
    <property type="entry name" value="GH29D-like_dom"/>
</dbReference>